<feature type="compositionally biased region" description="Pro residues" evidence="1">
    <location>
        <begin position="170"/>
        <end position="182"/>
    </location>
</feature>
<feature type="transmembrane region" description="Helical" evidence="2">
    <location>
        <begin position="39"/>
        <end position="59"/>
    </location>
</feature>
<comment type="caution">
    <text evidence="3">The sequence shown here is derived from an EMBL/GenBank/DDBJ whole genome shotgun (WGS) entry which is preliminary data.</text>
</comment>
<proteinExistence type="predicted"/>
<feature type="region of interest" description="Disordered" evidence="1">
    <location>
        <begin position="167"/>
        <end position="190"/>
    </location>
</feature>
<protein>
    <submittedName>
        <fullName evidence="3">Uncharacterized protein</fullName>
    </submittedName>
</protein>
<organism evidence="3 4">
    <name type="scientific">Suillus plorans</name>
    <dbReference type="NCBI Taxonomy" id="116603"/>
    <lineage>
        <taxon>Eukaryota</taxon>
        <taxon>Fungi</taxon>
        <taxon>Dikarya</taxon>
        <taxon>Basidiomycota</taxon>
        <taxon>Agaricomycotina</taxon>
        <taxon>Agaricomycetes</taxon>
        <taxon>Agaricomycetidae</taxon>
        <taxon>Boletales</taxon>
        <taxon>Suillineae</taxon>
        <taxon>Suillaceae</taxon>
        <taxon>Suillus</taxon>
    </lineage>
</organism>
<dbReference type="RefSeq" id="XP_041154216.1">
    <property type="nucleotide sequence ID" value="XM_041295857.1"/>
</dbReference>
<evidence type="ECO:0000313" key="3">
    <source>
        <dbReference type="EMBL" id="KAG1786815.1"/>
    </source>
</evidence>
<feature type="region of interest" description="Disordered" evidence="1">
    <location>
        <begin position="207"/>
        <end position="230"/>
    </location>
</feature>
<evidence type="ECO:0000313" key="4">
    <source>
        <dbReference type="Proteomes" id="UP000719766"/>
    </source>
</evidence>
<dbReference type="AlphaFoldDB" id="A0A9P7ADU4"/>
<dbReference type="EMBL" id="JABBWE010000087">
    <property type="protein sequence ID" value="KAG1786815.1"/>
    <property type="molecule type" value="Genomic_DNA"/>
</dbReference>
<feature type="region of interest" description="Disordered" evidence="1">
    <location>
        <begin position="1"/>
        <end position="23"/>
    </location>
</feature>
<accession>A0A9P7ADU4</accession>
<dbReference type="GeneID" id="64589621"/>
<gene>
    <name evidence="3" type="ORF">HD556DRAFT_1006992</name>
</gene>
<sequence length="257" mass="28917">MSSTRSQTSTSPQHSSTNNSNNNNQIMSDIFGANESPSLVVAFLAIGLFMVVMAALFGWKRMRRGRFVVQPARPVRVRVRPGRKPIAIGEKPTLWDMWTRRRDSEVTIDLKWENITPFCATRVFCRKEKPRRAVLMKATAVEPRNPPRSSFVMTRISAFREHFGVRLIRSPPPPAPPPPPEPQTHELDDMSERPEGSFVVMAFTISMPSPSTSSTRKRDNATSSEVSDRVSTLELLHDTELGEYCIGSVEVSCSEDR</sequence>
<dbReference type="OrthoDB" id="2972750at2759"/>
<reference evidence="3" key="1">
    <citation type="journal article" date="2020" name="New Phytol.">
        <title>Comparative genomics reveals dynamic genome evolution in host specialist ectomycorrhizal fungi.</title>
        <authorList>
            <person name="Lofgren L.A."/>
            <person name="Nguyen N.H."/>
            <person name="Vilgalys R."/>
            <person name="Ruytinx J."/>
            <person name="Liao H.L."/>
            <person name="Branco S."/>
            <person name="Kuo A."/>
            <person name="LaButti K."/>
            <person name="Lipzen A."/>
            <person name="Andreopoulos W."/>
            <person name="Pangilinan J."/>
            <person name="Riley R."/>
            <person name="Hundley H."/>
            <person name="Na H."/>
            <person name="Barry K."/>
            <person name="Grigoriev I.V."/>
            <person name="Stajich J.E."/>
            <person name="Kennedy P.G."/>
        </authorList>
    </citation>
    <scope>NUCLEOTIDE SEQUENCE</scope>
    <source>
        <strain evidence="3">S12</strain>
    </source>
</reference>
<dbReference type="Proteomes" id="UP000719766">
    <property type="component" value="Unassembled WGS sequence"/>
</dbReference>
<keyword evidence="2" id="KW-0472">Membrane</keyword>
<evidence type="ECO:0000256" key="2">
    <source>
        <dbReference type="SAM" id="Phobius"/>
    </source>
</evidence>
<keyword evidence="2" id="KW-0812">Transmembrane</keyword>
<evidence type="ECO:0000256" key="1">
    <source>
        <dbReference type="SAM" id="MobiDB-lite"/>
    </source>
</evidence>
<keyword evidence="4" id="KW-1185">Reference proteome</keyword>
<name>A0A9P7ADU4_9AGAM</name>
<keyword evidence="2" id="KW-1133">Transmembrane helix</keyword>